<protein>
    <recommendedName>
        <fullName evidence="9">SSD domain-containing protein</fullName>
    </recommendedName>
</protein>
<evidence type="ECO:0000256" key="3">
    <source>
        <dbReference type="ARBA" id="ARBA00022692"/>
    </source>
</evidence>
<dbReference type="GO" id="GO:0006897">
    <property type="term" value="P:endocytosis"/>
    <property type="evidence" value="ECO:0007669"/>
    <property type="project" value="TreeGrafter"/>
</dbReference>
<evidence type="ECO:0000256" key="5">
    <source>
        <dbReference type="ARBA" id="ARBA00023136"/>
    </source>
</evidence>
<dbReference type="Proteomes" id="UP000230423">
    <property type="component" value="Unassembled WGS sequence"/>
</dbReference>
<accession>A0A2G9UUS8</accession>
<keyword evidence="5 8" id="KW-0472">Membrane</keyword>
<dbReference type="InterPro" id="IPR051697">
    <property type="entry name" value="Patched_domain-protein"/>
</dbReference>
<dbReference type="SUPFAM" id="SSF82866">
    <property type="entry name" value="Multidrug efflux transporter AcrB transmembrane domain"/>
    <property type="match status" value="1"/>
</dbReference>
<dbReference type="AlphaFoldDB" id="A0A2G9UUS8"/>
<evidence type="ECO:0000256" key="4">
    <source>
        <dbReference type="ARBA" id="ARBA00022989"/>
    </source>
</evidence>
<feature type="transmembrane region" description="Helical" evidence="8">
    <location>
        <begin position="334"/>
        <end position="356"/>
    </location>
</feature>
<dbReference type="EMBL" id="KZ345349">
    <property type="protein sequence ID" value="PIO74009.1"/>
    <property type="molecule type" value="Genomic_DNA"/>
</dbReference>
<feature type="compositionally biased region" description="Basic and acidic residues" evidence="7">
    <location>
        <begin position="1"/>
        <end position="10"/>
    </location>
</feature>
<feature type="transmembrane region" description="Helical" evidence="8">
    <location>
        <begin position="304"/>
        <end position="327"/>
    </location>
</feature>
<keyword evidence="11" id="KW-1185">Reference proteome</keyword>
<sequence length="438" mass="49402">MQVKDGEKEPLLPSAEQGSAARPDPEQPGKNAGEVKQGTPKRPSWWSVVKSLISLRSNFSRFGRCVGKYPRSFLLLSMLLSLCSYGMRGLVLRDDVREGYTAYDARSRYEAQVSREFYGAIDDPMITSLLMLAKDGGTMHRKEYLDEANEIVQSVQNLTMKYGERRLIYREMCKPHCFGDEIFNAFKRGFDVGYGLTSTVGILTELVNLSYPLGKIMGIPAPFERCLYGVRLNPPKNLSENDSFFLGLFSFSKSNQSIETQITNMEHVTYHYNVNNKWDHYFSASIASRSLIILVSVEDRAVVIITWVGIGATLCPMLAITCTYGIVSMTGSRVNSLLFVMPFLIMGVGVDAAFLMLNTVLETVVRMHCNVVSNKIAAMLIFTALFVYWYFAITGPISSYVWLRDFIQQANNTKEVYPYDLQAACMARSHVTDWLEKI</sequence>
<feature type="region of interest" description="Disordered" evidence="7">
    <location>
        <begin position="1"/>
        <end position="42"/>
    </location>
</feature>
<name>A0A2G9UUS8_TELCI</name>
<proteinExistence type="inferred from homology"/>
<reference evidence="10 11" key="1">
    <citation type="submission" date="2015-09" db="EMBL/GenBank/DDBJ databases">
        <title>Draft genome of the parasitic nematode Teladorsagia circumcincta isolate WARC Sus (inbred).</title>
        <authorList>
            <person name="Mitreva M."/>
        </authorList>
    </citation>
    <scope>NUCLEOTIDE SEQUENCE [LARGE SCALE GENOMIC DNA]</scope>
    <source>
        <strain evidence="10 11">S</strain>
    </source>
</reference>
<dbReference type="PANTHER" id="PTHR10796">
    <property type="entry name" value="PATCHED-RELATED"/>
    <property type="match status" value="1"/>
</dbReference>
<comment type="subcellular location">
    <subcellularLocation>
        <location evidence="1">Membrane</location>
        <topology evidence="1">Multi-pass membrane protein</topology>
    </subcellularLocation>
</comment>
<evidence type="ECO:0000313" key="11">
    <source>
        <dbReference type="Proteomes" id="UP000230423"/>
    </source>
</evidence>
<dbReference type="PANTHER" id="PTHR10796:SF90">
    <property type="entry name" value="SSD DOMAIN-CONTAINING PROTEIN"/>
    <property type="match status" value="1"/>
</dbReference>
<dbReference type="GO" id="GO:0005886">
    <property type="term" value="C:plasma membrane"/>
    <property type="evidence" value="ECO:0007669"/>
    <property type="project" value="TreeGrafter"/>
</dbReference>
<gene>
    <name evidence="10" type="ORF">TELCIR_03995</name>
</gene>
<comment type="similarity">
    <text evidence="2">Belongs to the patched family.</text>
</comment>
<evidence type="ECO:0000256" key="6">
    <source>
        <dbReference type="ARBA" id="ARBA00023180"/>
    </source>
</evidence>
<evidence type="ECO:0000256" key="2">
    <source>
        <dbReference type="ARBA" id="ARBA00005585"/>
    </source>
</evidence>
<keyword evidence="6" id="KW-0325">Glycoprotein</keyword>
<evidence type="ECO:0000259" key="9">
    <source>
        <dbReference type="PROSITE" id="PS50156"/>
    </source>
</evidence>
<evidence type="ECO:0000313" key="10">
    <source>
        <dbReference type="EMBL" id="PIO74009.1"/>
    </source>
</evidence>
<dbReference type="InterPro" id="IPR003392">
    <property type="entry name" value="PTHD_SSD"/>
</dbReference>
<dbReference type="GO" id="GO:0018996">
    <property type="term" value="P:molting cycle, collagen and cuticulin-based cuticle"/>
    <property type="evidence" value="ECO:0007669"/>
    <property type="project" value="TreeGrafter"/>
</dbReference>
<dbReference type="Pfam" id="PF02460">
    <property type="entry name" value="Patched"/>
    <property type="match status" value="1"/>
</dbReference>
<keyword evidence="4 8" id="KW-1133">Transmembrane helix</keyword>
<dbReference type="PROSITE" id="PS50156">
    <property type="entry name" value="SSD"/>
    <property type="match status" value="1"/>
</dbReference>
<dbReference type="OrthoDB" id="6510177at2759"/>
<feature type="transmembrane region" description="Helical" evidence="8">
    <location>
        <begin position="376"/>
        <end position="403"/>
    </location>
</feature>
<feature type="domain" description="SSD" evidence="9">
    <location>
        <begin position="307"/>
        <end position="380"/>
    </location>
</feature>
<organism evidence="10 11">
    <name type="scientific">Teladorsagia circumcincta</name>
    <name type="common">Brown stomach worm</name>
    <name type="synonym">Ostertagia circumcincta</name>
    <dbReference type="NCBI Taxonomy" id="45464"/>
    <lineage>
        <taxon>Eukaryota</taxon>
        <taxon>Metazoa</taxon>
        <taxon>Ecdysozoa</taxon>
        <taxon>Nematoda</taxon>
        <taxon>Chromadorea</taxon>
        <taxon>Rhabditida</taxon>
        <taxon>Rhabditina</taxon>
        <taxon>Rhabditomorpha</taxon>
        <taxon>Strongyloidea</taxon>
        <taxon>Trichostrongylidae</taxon>
        <taxon>Teladorsagia</taxon>
    </lineage>
</organism>
<dbReference type="InterPro" id="IPR000731">
    <property type="entry name" value="SSD"/>
</dbReference>
<keyword evidence="3 8" id="KW-0812">Transmembrane</keyword>
<evidence type="ECO:0000256" key="7">
    <source>
        <dbReference type="SAM" id="MobiDB-lite"/>
    </source>
</evidence>
<evidence type="ECO:0000256" key="8">
    <source>
        <dbReference type="SAM" id="Phobius"/>
    </source>
</evidence>
<evidence type="ECO:0000256" key="1">
    <source>
        <dbReference type="ARBA" id="ARBA00004141"/>
    </source>
</evidence>
<dbReference type="GO" id="GO:0030659">
    <property type="term" value="C:cytoplasmic vesicle membrane"/>
    <property type="evidence" value="ECO:0007669"/>
    <property type="project" value="TreeGrafter"/>
</dbReference>